<reference evidence="2 3" key="1">
    <citation type="journal article" date="2019" name="G3 (Bethesda)">
        <title>Sequencing of a Wild Apple (Malus baccata) Genome Unravels the Differences Between Cultivated and Wild Apple Species Regarding Disease Resistance and Cold Tolerance.</title>
        <authorList>
            <person name="Chen X."/>
        </authorList>
    </citation>
    <scope>NUCLEOTIDE SEQUENCE [LARGE SCALE GENOMIC DNA]</scope>
    <source>
        <strain evidence="3">cv. Shandingzi</strain>
        <tissue evidence="2">Leaves</tissue>
    </source>
</reference>
<dbReference type="EMBL" id="VIEB01000255">
    <property type="protein sequence ID" value="TQD98264.1"/>
    <property type="molecule type" value="Genomic_DNA"/>
</dbReference>
<gene>
    <name evidence="2" type="ORF">C1H46_016085</name>
</gene>
<evidence type="ECO:0000313" key="3">
    <source>
        <dbReference type="Proteomes" id="UP000315295"/>
    </source>
</evidence>
<protein>
    <recommendedName>
        <fullName evidence="4">No apical meristem-associated C-terminal domain-containing protein</fullName>
    </recommendedName>
</protein>
<feature type="region of interest" description="Disordered" evidence="1">
    <location>
        <begin position="66"/>
        <end position="98"/>
    </location>
</feature>
<evidence type="ECO:0000256" key="1">
    <source>
        <dbReference type="SAM" id="MobiDB-lite"/>
    </source>
</evidence>
<evidence type="ECO:0008006" key="4">
    <source>
        <dbReference type="Google" id="ProtNLM"/>
    </source>
</evidence>
<evidence type="ECO:0000313" key="2">
    <source>
        <dbReference type="EMBL" id="TQD98264.1"/>
    </source>
</evidence>
<dbReference type="AlphaFoldDB" id="A0A540MHR9"/>
<keyword evidence="3" id="KW-1185">Reference proteome</keyword>
<dbReference type="Proteomes" id="UP000315295">
    <property type="component" value="Unassembled WGS sequence"/>
</dbReference>
<proteinExistence type="predicted"/>
<feature type="region of interest" description="Disordered" evidence="1">
    <location>
        <begin position="137"/>
        <end position="163"/>
    </location>
</feature>
<sequence>MLKAGSRHESRANCYDEVRQAEELYMEDNSKPFSHHGCWEICKWWVLFEDPPQQRVDPMLVFENVSSNADGDEHGSPTIQEIRVESPSPGEGSILRAMRRNKARKLKEKGKANDDYAFQQEMESSLRLIAEQNAFDAEERNRRHKEQVKQIHAKEHFGLHSNE</sequence>
<comment type="caution">
    <text evidence="2">The sequence shown here is derived from an EMBL/GenBank/DDBJ whole genome shotgun (WGS) entry which is preliminary data.</text>
</comment>
<name>A0A540MHR9_MALBA</name>
<accession>A0A540MHR9</accession>
<organism evidence="2 3">
    <name type="scientific">Malus baccata</name>
    <name type="common">Siberian crab apple</name>
    <name type="synonym">Pyrus baccata</name>
    <dbReference type="NCBI Taxonomy" id="106549"/>
    <lineage>
        <taxon>Eukaryota</taxon>
        <taxon>Viridiplantae</taxon>
        <taxon>Streptophyta</taxon>
        <taxon>Embryophyta</taxon>
        <taxon>Tracheophyta</taxon>
        <taxon>Spermatophyta</taxon>
        <taxon>Magnoliopsida</taxon>
        <taxon>eudicotyledons</taxon>
        <taxon>Gunneridae</taxon>
        <taxon>Pentapetalae</taxon>
        <taxon>rosids</taxon>
        <taxon>fabids</taxon>
        <taxon>Rosales</taxon>
        <taxon>Rosaceae</taxon>
        <taxon>Amygdaloideae</taxon>
        <taxon>Maleae</taxon>
        <taxon>Malus</taxon>
    </lineage>
</organism>